<gene>
    <name evidence="1" type="ORF">HDK90DRAFT_165256</name>
</gene>
<organism evidence="1 2">
    <name type="scientific">Phyllosticta capitalensis</name>
    <dbReference type="NCBI Taxonomy" id="121624"/>
    <lineage>
        <taxon>Eukaryota</taxon>
        <taxon>Fungi</taxon>
        <taxon>Dikarya</taxon>
        <taxon>Ascomycota</taxon>
        <taxon>Pezizomycotina</taxon>
        <taxon>Dothideomycetes</taxon>
        <taxon>Dothideomycetes incertae sedis</taxon>
        <taxon>Botryosphaeriales</taxon>
        <taxon>Phyllostictaceae</taxon>
        <taxon>Phyllosticta</taxon>
    </lineage>
</organism>
<keyword evidence="2" id="KW-1185">Reference proteome</keyword>
<evidence type="ECO:0000313" key="1">
    <source>
        <dbReference type="EMBL" id="KAK8244640.1"/>
    </source>
</evidence>
<sequence length="218" mass="24161">MLKFLEIHRHHHLDVCFYRVMSWMFTWLVHFTSTTISIPVFSVKAVLRALSASDFNVVVDNELRSVPDLQDLTISSLPVPPPGYANAFLEGGRVILARQATPGESAGLPTPRKGRWVYVVPKVFPIMTTDAAILGMWINGPPVAAPAPIIPHGRLLPPPGWAYARTLDEPLVLARLATMEEVVGRIHPPRGWTYLVMYLGARSIVDLGKWLNGMPALL</sequence>
<protein>
    <submittedName>
        <fullName evidence="1">Uncharacterized protein</fullName>
    </submittedName>
</protein>
<reference evidence="1 2" key="1">
    <citation type="submission" date="2024-04" db="EMBL/GenBank/DDBJ databases">
        <title>Phyllosticta paracitricarpa is synonymous to the EU quarantine fungus P. citricarpa based on phylogenomic analyses.</title>
        <authorList>
            <consortium name="Lawrence Berkeley National Laboratory"/>
            <person name="Van Ingen-Buijs V.A."/>
            <person name="Van Westerhoven A.C."/>
            <person name="Haridas S."/>
            <person name="Skiadas P."/>
            <person name="Martin F."/>
            <person name="Groenewald J.Z."/>
            <person name="Crous P.W."/>
            <person name="Seidl M.F."/>
        </authorList>
    </citation>
    <scope>NUCLEOTIDE SEQUENCE [LARGE SCALE GENOMIC DNA]</scope>
    <source>
        <strain evidence="1 2">CBS 123374</strain>
    </source>
</reference>
<proteinExistence type="predicted"/>
<accession>A0ABR1Z0Z9</accession>
<name>A0ABR1Z0Z9_9PEZI</name>
<dbReference type="Proteomes" id="UP001492380">
    <property type="component" value="Unassembled WGS sequence"/>
</dbReference>
<evidence type="ECO:0000313" key="2">
    <source>
        <dbReference type="Proteomes" id="UP001492380"/>
    </source>
</evidence>
<comment type="caution">
    <text evidence="1">The sequence shown here is derived from an EMBL/GenBank/DDBJ whole genome shotgun (WGS) entry which is preliminary data.</text>
</comment>
<dbReference type="EMBL" id="JBBWRZ010000002">
    <property type="protein sequence ID" value="KAK8244640.1"/>
    <property type="molecule type" value="Genomic_DNA"/>
</dbReference>